<dbReference type="EMBL" id="CM034405">
    <property type="protein sequence ID" value="KAJ0173650.1"/>
    <property type="molecule type" value="Genomic_DNA"/>
</dbReference>
<proteinExistence type="predicted"/>
<name>A0ACC1CQ71_9NEOP</name>
<comment type="caution">
    <text evidence="1">The sequence shown here is derived from an EMBL/GenBank/DDBJ whole genome shotgun (WGS) entry which is preliminary data.</text>
</comment>
<sequence length="244" mass="28089">MATAWSHDKIMQLIELFQSRPLLWDSSTDEYKDKNKKNDAWEEISQTLNVSRKDVETKVHVLRSQFAREKKRMLAKKTSIGAKIQKCKWVFYEPLQFLLNVVTRSGDLDAVDKTVNEDSVTLHEYKVHPLPSSTPTQNASTSTLTARKRNNTDSCSEIHQVCANKKMKVNKDEFDIYGAYIASELRTVKDDKAVTQAKYFINNILLNLKMGKYNTRVYQNESNNLPIDLQDETEDIKIGDYLSG</sequence>
<reference evidence="1 2" key="1">
    <citation type="journal article" date="2021" name="Front. Genet.">
        <title>Chromosome-Level Genome Assembly Reveals Significant Gene Expansion in the Toll and IMD Signaling Pathways of Dendrolimus kikuchii.</title>
        <authorList>
            <person name="Zhou J."/>
            <person name="Wu P."/>
            <person name="Xiong Z."/>
            <person name="Liu N."/>
            <person name="Zhao N."/>
            <person name="Ji M."/>
            <person name="Qiu Y."/>
            <person name="Yang B."/>
        </authorList>
    </citation>
    <scope>NUCLEOTIDE SEQUENCE [LARGE SCALE GENOMIC DNA]</scope>
    <source>
        <strain evidence="1">Ann1</strain>
    </source>
</reference>
<protein>
    <submittedName>
        <fullName evidence="1">Uncharacterized protein</fullName>
    </submittedName>
</protein>
<keyword evidence="2" id="KW-1185">Reference proteome</keyword>
<evidence type="ECO:0000313" key="1">
    <source>
        <dbReference type="EMBL" id="KAJ0173650.1"/>
    </source>
</evidence>
<dbReference type="Proteomes" id="UP000824533">
    <property type="component" value="Linkage Group LG19"/>
</dbReference>
<organism evidence="1 2">
    <name type="scientific">Dendrolimus kikuchii</name>
    <dbReference type="NCBI Taxonomy" id="765133"/>
    <lineage>
        <taxon>Eukaryota</taxon>
        <taxon>Metazoa</taxon>
        <taxon>Ecdysozoa</taxon>
        <taxon>Arthropoda</taxon>
        <taxon>Hexapoda</taxon>
        <taxon>Insecta</taxon>
        <taxon>Pterygota</taxon>
        <taxon>Neoptera</taxon>
        <taxon>Endopterygota</taxon>
        <taxon>Lepidoptera</taxon>
        <taxon>Glossata</taxon>
        <taxon>Ditrysia</taxon>
        <taxon>Bombycoidea</taxon>
        <taxon>Lasiocampidae</taxon>
        <taxon>Dendrolimus</taxon>
    </lineage>
</organism>
<gene>
    <name evidence="1" type="ORF">K1T71_010799</name>
</gene>
<evidence type="ECO:0000313" key="2">
    <source>
        <dbReference type="Proteomes" id="UP000824533"/>
    </source>
</evidence>
<accession>A0ACC1CQ71</accession>